<dbReference type="AlphaFoldDB" id="A0A225P0D2"/>
<dbReference type="Proteomes" id="UP000215377">
    <property type="component" value="Unassembled WGS sequence"/>
</dbReference>
<dbReference type="OrthoDB" id="1398885at2"/>
<evidence type="ECO:0000259" key="2">
    <source>
        <dbReference type="Pfam" id="PF03372"/>
    </source>
</evidence>
<protein>
    <recommendedName>
        <fullName evidence="2">Endonuclease/exonuclease/phosphatase domain-containing protein</fullName>
    </recommendedName>
</protein>
<feature type="domain" description="Endonuclease/exonuclease/phosphatase" evidence="2">
    <location>
        <begin position="5"/>
        <end position="266"/>
    </location>
</feature>
<name>A0A225P0D2_9RHOB</name>
<dbReference type="GO" id="GO:0003824">
    <property type="term" value="F:catalytic activity"/>
    <property type="evidence" value="ECO:0007669"/>
    <property type="project" value="InterPro"/>
</dbReference>
<dbReference type="InterPro" id="IPR005135">
    <property type="entry name" value="Endo/exonuclease/phosphatase"/>
</dbReference>
<sequence length="305" mass="34050">MRIATFNIQNMRLRHPDGQPRLDGAEDGPEASDHAPAAAQLNRMDRRLAAVLLREIDADVVALQEVFDQDTLDHFHDRYLLADGVRPYPHRICLPGNDGRGLDVAVMSRRPLDEVHSHADVTLRDLDLSGEKPDAPALRRDCLLVTTGGLTLVICHFKAPWPDPVAAWTTRRQEAQVVRRLIERRFPGGEGHWLILGDLNEPDPEGEAAAIAPLLAPFSVDLLTRLPPRERWTYFAPELGRVSRPDAMLASPALARRFPRARPQVLRKGMGHEITPVKAERLGPVGWHRPHASDHAALWVAFDGL</sequence>
<dbReference type="Gene3D" id="3.60.10.10">
    <property type="entry name" value="Endonuclease/exonuclease/phosphatase"/>
    <property type="match status" value="1"/>
</dbReference>
<dbReference type="RefSeq" id="WP_088648369.1">
    <property type="nucleotide sequence ID" value="NZ_AQQR01000001.1"/>
</dbReference>
<evidence type="ECO:0000313" key="3">
    <source>
        <dbReference type="EMBL" id="OWU77726.1"/>
    </source>
</evidence>
<dbReference type="InterPro" id="IPR036691">
    <property type="entry name" value="Endo/exonu/phosph_ase_sf"/>
</dbReference>
<reference evidence="3 4" key="1">
    <citation type="submission" date="2013-04" db="EMBL/GenBank/DDBJ databases">
        <title>Oceanicola sp. 22II1-22F33 Genome Sequencing.</title>
        <authorList>
            <person name="Lai Q."/>
            <person name="Li G."/>
            <person name="Shao Z."/>
        </authorList>
    </citation>
    <scope>NUCLEOTIDE SEQUENCE [LARGE SCALE GENOMIC DNA]</scope>
    <source>
        <strain evidence="3 4">22II1-22F33</strain>
    </source>
</reference>
<feature type="region of interest" description="Disordered" evidence="1">
    <location>
        <begin position="14"/>
        <end position="33"/>
    </location>
</feature>
<evidence type="ECO:0000313" key="4">
    <source>
        <dbReference type="Proteomes" id="UP000215377"/>
    </source>
</evidence>
<dbReference type="SUPFAM" id="SSF56219">
    <property type="entry name" value="DNase I-like"/>
    <property type="match status" value="1"/>
</dbReference>
<organism evidence="3 4">
    <name type="scientific">Marinibacterium profundimaris</name>
    <dbReference type="NCBI Taxonomy" id="1679460"/>
    <lineage>
        <taxon>Bacteria</taxon>
        <taxon>Pseudomonadati</taxon>
        <taxon>Pseudomonadota</taxon>
        <taxon>Alphaproteobacteria</taxon>
        <taxon>Rhodobacterales</taxon>
        <taxon>Paracoccaceae</taxon>
        <taxon>Marinibacterium</taxon>
    </lineage>
</organism>
<comment type="caution">
    <text evidence="3">The sequence shown here is derived from an EMBL/GenBank/DDBJ whole genome shotgun (WGS) entry which is preliminary data.</text>
</comment>
<evidence type="ECO:0000256" key="1">
    <source>
        <dbReference type="SAM" id="MobiDB-lite"/>
    </source>
</evidence>
<gene>
    <name evidence="3" type="ORF">ATO3_03365</name>
</gene>
<dbReference type="EMBL" id="AQQR01000001">
    <property type="protein sequence ID" value="OWU77726.1"/>
    <property type="molecule type" value="Genomic_DNA"/>
</dbReference>
<dbReference type="Pfam" id="PF03372">
    <property type="entry name" value="Exo_endo_phos"/>
    <property type="match status" value="1"/>
</dbReference>
<feature type="compositionally biased region" description="Basic and acidic residues" evidence="1">
    <location>
        <begin position="14"/>
        <end position="24"/>
    </location>
</feature>
<proteinExistence type="predicted"/>
<keyword evidence="4" id="KW-1185">Reference proteome</keyword>
<accession>A0A225P0D2</accession>